<dbReference type="CDD" id="cd08175">
    <property type="entry name" value="G1PDH"/>
    <property type="match status" value="1"/>
</dbReference>
<evidence type="ECO:0000256" key="3">
    <source>
        <dbReference type="ARBA" id="ARBA00022723"/>
    </source>
</evidence>
<proteinExistence type="predicted"/>
<dbReference type="InterPro" id="IPR016205">
    <property type="entry name" value="Glycerol_DH"/>
</dbReference>
<evidence type="ECO:0000313" key="10">
    <source>
        <dbReference type="EMBL" id="MBB4105529.1"/>
    </source>
</evidence>
<keyword evidence="5 10" id="KW-0560">Oxidoreductase</keyword>
<dbReference type="InterPro" id="IPR032837">
    <property type="entry name" value="G1PDH"/>
</dbReference>
<evidence type="ECO:0000256" key="5">
    <source>
        <dbReference type="ARBA" id="ARBA00023002"/>
    </source>
</evidence>
<keyword evidence="6" id="KW-0520">NAD</keyword>
<accession>A0A7W6P2K3</accession>
<evidence type="ECO:0000313" key="11">
    <source>
        <dbReference type="Proteomes" id="UP000584824"/>
    </source>
</evidence>
<dbReference type="PANTHER" id="PTHR43616">
    <property type="entry name" value="GLYCEROL DEHYDROGENASE"/>
    <property type="match status" value="1"/>
</dbReference>
<dbReference type="GO" id="GO:0046872">
    <property type="term" value="F:metal ion binding"/>
    <property type="evidence" value="ECO:0007669"/>
    <property type="project" value="UniProtKB-KW"/>
</dbReference>
<keyword evidence="4" id="KW-0521">NADP</keyword>
<gene>
    <name evidence="10" type="ORF">GGQ66_004116</name>
</gene>
<dbReference type="GO" id="GO:0008654">
    <property type="term" value="P:phospholipid biosynthetic process"/>
    <property type="evidence" value="ECO:0007669"/>
    <property type="project" value="UniProtKB-KW"/>
</dbReference>
<comment type="caution">
    <text evidence="10">The sequence shown here is derived from an EMBL/GenBank/DDBJ whole genome shotgun (WGS) entry which is preliminary data.</text>
</comment>
<keyword evidence="8" id="KW-0594">Phospholipid biosynthesis</keyword>
<name>A0A7W6P2K3_9HYPH</name>
<keyword evidence="9" id="KW-1208">Phospholipid metabolism</keyword>
<keyword evidence="2" id="KW-0444">Lipid biosynthesis</keyword>
<dbReference type="GO" id="GO:0050492">
    <property type="term" value="F:glycerol-1-phosphate dehydrogenase [NAD(P)+] activity"/>
    <property type="evidence" value="ECO:0007669"/>
    <property type="project" value="UniProtKB-EC"/>
</dbReference>
<evidence type="ECO:0000256" key="8">
    <source>
        <dbReference type="ARBA" id="ARBA00023209"/>
    </source>
</evidence>
<reference evidence="10 11" key="1">
    <citation type="submission" date="2020-08" db="EMBL/GenBank/DDBJ databases">
        <title>Genomic Encyclopedia of Type Strains, Phase IV (KMG-IV): sequencing the most valuable type-strain genomes for metagenomic binning, comparative biology and taxonomic classification.</title>
        <authorList>
            <person name="Goeker M."/>
        </authorList>
    </citation>
    <scope>NUCLEOTIDE SEQUENCE [LARGE SCALE GENOMIC DNA]</scope>
    <source>
        <strain evidence="10 11">DSM 26385</strain>
    </source>
</reference>
<keyword evidence="7" id="KW-0443">Lipid metabolism</keyword>
<evidence type="ECO:0000256" key="4">
    <source>
        <dbReference type="ARBA" id="ARBA00022857"/>
    </source>
</evidence>
<dbReference type="AlphaFoldDB" id="A0A7W6P2K3"/>
<keyword evidence="3" id="KW-0479">Metal-binding</keyword>
<dbReference type="PANTHER" id="PTHR43616:SF5">
    <property type="entry name" value="GLYCEROL DEHYDROGENASE 1"/>
    <property type="match status" value="1"/>
</dbReference>
<dbReference type="EMBL" id="JACIDU010000022">
    <property type="protein sequence ID" value="MBB4105529.1"/>
    <property type="molecule type" value="Genomic_DNA"/>
</dbReference>
<evidence type="ECO:0000256" key="1">
    <source>
        <dbReference type="ARBA" id="ARBA00022490"/>
    </source>
</evidence>
<dbReference type="Pfam" id="PF13685">
    <property type="entry name" value="Fe-ADH_2"/>
    <property type="match status" value="1"/>
</dbReference>
<dbReference type="Proteomes" id="UP000584824">
    <property type="component" value="Unassembled WGS sequence"/>
</dbReference>
<evidence type="ECO:0000256" key="6">
    <source>
        <dbReference type="ARBA" id="ARBA00023027"/>
    </source>
</evidence>
<dbReference type="EC" id="1.1.1.261" evidence="10"/>
<dbReference type="Gene3D" id="3.40.50.1970">
    <property type="match status" value="1"/>
</dbReference>
<dbReference type="Gene3D" id="1.20.1090.10">
    <property type="entry name" value="Dehydroquinate synthase-like - alpha domain"/>
    <property type="match status" value="1"/>
</dbReference>
<evidence type="ECO:0000256" key="9">
    <source>
        <dbReference type="ARBA" id="ARBA00023264"/>
    </source>
</evidence>
<dbReference type="RefSeq" id="WP_183795089.1">
    <property type="nucleotide sequence ID" value="NZ_JACIDU010000022.1"/>
</dbReference>
<keyword evidence="1" id="KW-0963">Cytoplasm</keyword>
<protein>
    <submittedName>
        <fullName evidence="10">Glycerol-1-phosphate dehydrogenase [NAD(P)+]</fullName>
        <ecNumber evidence="10">1.1.1.261</ecNumber>
    </submittedName>
</protein>
<sequence length="446" mass="48282">MILPKAQPGIRAINWNGLIEDVTAGRWQDPDQGRPVDVPFRHIHIGDGLADDADSLLESVMPAETYAVVCDHDTAQVMGEAITRRLGGKARLVLLDHPHADEAEVRSLQKRTANVDALVAVGSGTINDLCKYATYLDGRPYSVFGTAPSMNGYTSSTASITLDSGLKTTQKAHAAKGVFIDIDVSAQAPQYLIGAGLGDSLCRPTAQIDWYFSHVMFGTRYATAPYLMQEKDECSVLDRSSGLGQRDHDAIGYLQRLLTLAGLGIAVVGLSHPGSMGEHQISHWIDSFAGDRHPGTVHGQQVGVASVTMARLQKRILAMEEAPRIGPNIPDEAGIMARYPHAAVADCLTAARAKAMDGEAAERFNARLAAIWPELRRTLSAMAIDPDEMAAHLRAAGGGATYAEIGMDRDLYVEALRRCPEMRDRYSMLDLAIGMGILEDFIEEYV</sequence>
<dbReference type="SUPFAM" id="SSF56796">
    <property type="entry name" value="Dehydroquinate synthase-like"/>
    <property type="match status" value="1"/>
</dbReference>
<evidence type="ECO:0000256" key="7">
    <source>
        <dbReference type="ARBA" id="ARBA00023098"/>
    </source>
</evidence>
<keyword evidence="11" id="KW-1185">Reference proteome</keyword>
<evidence type="ECO:0000256" key="2">
    <source>
        <dbReference type="ARBA" id="ARBA00022516"/>
    </source>
</evidence>
<organism evidence="10 11">
    <name type="scientific">Allorhizobium borbori</name>
    <dbReference type="NCBI Taxonomy" id="485907"/>
    <lineage>
        <taxon>Bacteria</taxon>
        <taxon>Pseudomonadati</taxon>
        <taxon>Pseudomonadota</taxon>
        <taxon>Alphaproteobacteria</taxon>
        <taxon>Hyphomicrobiales</taxon>
        <taxon>Rhizobiaceae</taxon>
        <taxon>Rhizobium/Agrobacterium group</taxon>
        <taxon>Allorhizobium</taxon>
    </lineage>
</organism>